<evidence type="ECO:0000313" key="2">
    <source>
        <dbReference type="EMBL" id="ORX52425.1"/>
    </source>
</evidence>
<comment type="caution">
    <text evidence="2">The sequence shown here is derived from an EMBL/GenBank/DDBJ whole genome shotgun (WGS) entry which is preliminary data.</text>
</comment>
<evidence type="ECO:0000313" key="3">
    <source>
        <dbReference type="Proteomes" id="UP000242146"/>
    </source>
</evidence>
<protein>
    <submittedName>
        <fullName evidence="2">Uncharacterized protein</fullName>
    </submittedName>
</protein>
<feature type="region of interest" description="Disordered" evidence="1">
    <location>
        <begin position="183"/>
        <end position="222"/>
    </location>
</feature>
<accession>A0A1X2GFA9</accession>
<dbReference type="OrthoDB" id="4085451at2759"/>
<gene>
    <name evidence="2" type="ORF">DM01DRAFT_1336796</name>
</gene>
<feature type="region of interest" description="Disordered" evidence="1">
    <location>
        <begin position="1"/>
        <end position="32"/>
    </location>
</feature>
<name>A0A1X2GFA9_9FUNG</name>
<keyword evidence="3" id="KW-1185">Reference proteome</keyword>
<dbReference type="EMBL" id="MCGT01000018">
    <property type="protein sequence ID" value="ORX52425.1"/>
    <property type="molecule type" value="Genomic_DNA"/>
</dbReference>
<dbReference type="AlphaFoldDB" id="A0A1X2GFA9"/>
<evidence type="ECO:0000256" key="1">
    <source>
        <dbReference type="SAM" id="MobiDB-lite"/>
    </source>
</evidence>
<dbReference type="Proteomes" id="UP000242146">
    <property type="component" value="Unassembled WGS sequence"/>
</dbReference>
<reference evidence="2 3" key="1">
    <citation type="submission" date="2016-07" db="EMBL/GenBank/DDBJ databases">
        <title>Pervasive Adenine N6-methylation of Active Genes in Fungi.</title>
        <authorList>
            <consortium name="DOE Joint Genome Institute"/>
            <person name="Mondo S.J."/>
            <person name="Dannebaum R.O."/>
            <person name="Kuo R.C."/>
            <person name="Labutti K."/>
            <person name="Haridas S."/>
            <person name="Kuo A."/>
            <person name="Salamov A."/>
            <person name="Ahrendt S.R."/>
            <person name="Lipzen A."/>
            <person name="Sullivan W."/>
            <person name="Andreopoulos W.B."/>
            <person name="Clum A."/>
            <person name="Lindquist E."/>
            <person name="Daum C."/>
            <person name="Ramamoorthy G.K."/>
            <person name="Gryganskyi A."/>
            <person name="Culley D."/>
            <person name="Magnuson J.K."/>
            <person name="James T.Y."/>
            <person name="O'Malley M.A."/>
            <person name="Stajich J.E."/>
            <person name="Spatafora J.W."/>
            <person name="Visel A."/>
            <person name="Grigoriev I.V."/>
        </authorList>
    </citation>
    <scope>NUCLEOTIDE SEQUENCE [LARGE SCALE GENOMIC DNA]</scope>
    <source>
        <strain evidence="2 3">NRRL 3301</strain>
    </source>
</reference>
<sequence length="222" mass="25562">MGAQASKQVARKLPTQPRPETFENIPHTSPATLKESHQAFQAVDMEEPEETADPNHLANLSKLGPVSIPPMVTKMRKSDRMLGIINERKRMDQQEIDDPNATQRMTIDKIYALLEQRKHEPAQPLPWTKLSADTGIPQEQLQSLFKHFNTITVMPSADPHDPTARRLGVWVENKEQWTKAIEDTNRRHTQEKQQIEDLERKPTDTTTNESERDRKLKDLFSD</sequence>
<proteinExistence type="predicted"/>
<organism evidence="2 3">
    <name type="scientific">Hesseltinella vesiculosa</name>
    <dbReference type="NCBI Taxonomy" id="101127"/>
    <lineage>
        <taxon>Eukaryota</taxon>
        <taxon>Fungi</taxon>
        <taxon>Fungi incertae sedis</taxon>
        <taxon>Mucoromycota</taxon>
        <taxon>Mucoromycotina</taxon>
        <taxon>Mucoromycetes</taxon>
        <taxon>Mucorales</taxon>
        <taxon>Cunninghamellaceae</taxon>
        <taxon>Hesseltinella</taxon>
    </lineage>
</organism>
<feature type="region of interest" description="Disordered" evidence="1">
    <location>
        <begin position="44"/>
        <end position="70"/>
    </location>
</feature>